<organism evidence="3 4">
    <name type="scientific">Fervidibacillus halotolerans</name>
    <dbReference type="NCBI Taxonomy" id="2980027"/>
    <lineage>
        <taxon>Bacteria</taxon>
        <taxon>Bacillati</taxon>
        <taxon>Bacillota</taxon>
        <taxon>Bacilli</taxon>
        <taxon>Bacillales</taxon>
        <taxon>Bacillaceae</taxon>
        <taxon>Fervidibacillus</taxon>
    </lineage>
</organism>
<evidence type="ECO:0000259" key="1">
    <source>
        <dbReference type="PROSITE" id="PS50883"/>
    </source>
</evidence>
<sequence length="416" mass="49259">MEIYIARQPIYDRNRSVYGYELLYRSGKVKNEAKGNGDKETVEVLINSFYHFDIEELTNNKFVFINFTKTLLLENVPLHFPPHRLVIEILENIPLTNEILKMCKTYKEKGYQIALDDFILDKEHIHLLQLLPFIDLIKIDFPSTPKPMRKKLINIKQKYPIQLVAEKIETKEDYEEAYNEGFDLFQGFFFHKPMIFSKREIPPTFYSRMKLMNEIKKPEPDIRRITNIIETDISLSYNILKMINKHFTRTNKIKSINQAIVLLGLKEIQRWIFIISLRESIEEQDEVAKELLHTSLLRAKFCELFALEILQVKDAGEFFLTGMFSMIDTILQMPMEKVVTELPLQDSITAALLGEMNEHRQILNIIRMIERAEWKKVTEQAEKFGANEEMIFSIYWNAMRWAHTLIEDDIIFHHSD</sequence>
<dbReference type="InterPro" id="IPR013976">
    <property type="entry name" value="HDOD"/>
</dbReference>
<dbReference type="PROSITE" id="PS51833">
    <property type="entry name" value="HDOD"/>
    <property type="match status" value="1"/>
</dbReference>
<dbReference type="SUPFAM" id="SSF141868">
    <property type="entry name" value="EAL domain-like"/>
    <property type="match status" value="1"/>
</dbReference>
<feature type="domain" description="EAL" evidence="1">
    <location>
        <begin position="1"/>
        <end position="207"/>
    </location>
</feature>
<dbReference type="PANTHER" id="PTHR33525">
    <property type="match status" value="1"/>
</dbReference>
<evidence type="ECO:0000313" key="3">
    <source>
        <dbReference type="EMBL" id="WAA13260.1"/>
    </source>
</evidence>
<dbReference type="Proteomes" id="UP001164726">
    <property type="component" value="Chromosome"/>
</dbReference>
<dbReference type="Gene3D" id="3.20.20.450">
    <property type="entry name" value="EAL domain"/>
    <property type="match status" value="1"/>
</dbReference>
<evidence type="ECO:0000259" key="2">
    <source>
        <dbReference type="PROSITE" id="PS51833"/>
    </source>
</evidence>
<reference evidence="3" key="1">
    <citation type="submission" date="2022-09" db="EMBL/GenBank/DDBJ databases">
        <title>Complete Genomes of Fervidibacillus albus and Fervidibacillus halotolerans isolated from tidal flat sediments.</title>
        <authorList>
            <person name="Kwon K.K."/>
            <person name="Yang S.-H."/>
            <person name="Park M.J."/>
            <person name="Oh H.-M."/>
        </authorList>
    </citation>
    <scope>NUCLEOTIDE SEQUENCE</scope>
    <source>
        <strain evidence="3">MEBiC13594</strain>
    </source>
</reference>
<name>A0A9E8RXY9_9BACI</name>
<proteinExistence type="predicted"/>
<dbReference type="KEGG" id="fhl:OE105_03820"/>
<dbReference type="Pfam" id="PF08668">
    <property type="entry name" value="HDOD"/>
    <property type="match status" value="1"/>
</dbReference>
<dbReference type="InterPro" id="IPR035919">
    <property type="entry name" value="EAL_sf"/>
</dbReference>
<dbReference type="AlphaFoldDB" id="A0A9E8RXY9"/>
<dbReference type="SMART" id="SM00052">
    <property type="entry name" value="EAL"/>
    <property type="match status" value="1"/>
</dbReference>
<dbReference type="SUPFAM" id="SSF109604">
    <property type="entry name" value="HD-domain/PDEase-like"/>
    <property type="match status" value="1"/>
</dbReference>
<dbReference type="EMBL" id="CP106877">
    <property type="protein sequence ID" value="WAA13260.1"/>
    <property type="molecule type" value="Genomic_DNA"/>
</dbReference>
<dbReference type="InterPro" id="IPR052340">
    <property type="entry name" value="RNase_Y/CdgJ"/>
</dbReference>
<dbReference type="InterPro" id="IPR001633">
    <property type="entry name" value="EAL_dom"/>
</dbReference>
<dbReference type="InterPro" id="IPR014408">
    <property type="entry name" value="dGMP_Pdiesterase_EAL/HD-GYP"/>
</dbReference>
<evidence type="ECO:0000313" key="4">
    <source>
        <dbReference type="Proteomes" id="UP001164726"/>
    </source>
</evidence>
<feature type="domain" description="HDOD" evidence="2">
    <location>
        <begin position="201"/>
        <end position="390"/>
    </location>
</feature>
<dbReference type="Pfam" id="PF00563">
    <property type="entry name" value="EAL"/>
    <property type="match status" value="1"/>
</dbReference>
<dbReference type="PROSITE" id="PS50883">
    <property type="entry name" value="EAL"/>
    <property type="match status" value="1"/>
</dbReference>
<dbReference type="PANTHER" id="PTHR33525:SF4">
    <property type="entry name" value="CYCLIC DI-GMP PHOSPHODIESTERASE CDGJ"/>
    <property type="match status" value="1"/>
</dbReference>
<protein>
    <submittedName>
        <fullName evidence="3">HDOD domain-containing protein</fullName>
    </submittedName>
</protein>
<gene>
    <name evidence="3" type="ORF">OE105_03820</name>
</gene>
<dbReference type="PIRSF" id="PIRSF003180">
    <property type="entry name" value="DiGMPpdiest_YuxH"/>
    <property type="match status" value="1"/>
</dbReference>
<accession>A0A9E8RXY9</accession>
<dbReference type="Gene3D" id="1.10.3210.10">
    <property type="entry name" value="Hypothetical protein af1432"/>
    <property type="match status" value="1"/>
</dbReference>
<keyword evidence="4" id="KW-1185">Reference proteome</keyword>
<dbReference type="RefSeq" id="WP_275421413.1">
    <property type="nucleotide sequence ID" value="NZ_CP106877.1"/>
</dbReference>